<reference evidence="4 5" key="1">
    <citation type="submission" date="2012-10" db="EMBL/GenBank/DDBJ databases">
        <authorList>
            <person name="Zafar N."/>
            <person name="Inman J."/>
            <person name="Hall N."/>
            <person name="Lorenzi H."/>
            <person name="Caler E."/>
        </authorList>
    </citation>
    <scope>NUCLEOTIDE SEQUENCE [LARGE SCALE GENOMIC DNA]</scope>
    <source>
        <strain evidence="4 5">IP1</strain>
    </source>
</reference>
<evidence type="ECO:0000259" key="3">
    <source>
        <dbReference type="PROSITE" id="PS50222"/>
    </source>
</evidence>
<dbReference type="KEGG" id="eiv:EIN_529230"/>
<dbReference type="SUPFAM" id="SSF47473">
    <property type="entry name" value="EF-hand"/>
    <property type="match status" value="1"/>
</dbReference>
<dbReference type="RefSeq" id="XP_004261153.1">
    <property type="nucleotide sequence ID" value="XM_004261105.1"/>
</dbReference>
<keyword evidence="5" id="KW-1185">Reference proteome</keyword>
<feature type="region of interest" description="Disordered" evidence="2">
    <location>
        <begin position="1"/>
        <end position="21"/>
    </location>
</feature>
<dbReference type="GeneID" id="14893370"/>
<protein>
    <recommendedName>
        <fullName evidence="3">EF-hand domain-containing protein</fullName>
    </recommendedName>
</protein>
<dbReference type="PROSITE" id="PS50222">
    <property type="entry name" value="EF_HAND_2"/>
    <property type="match status" value="1"/>
</dbReference>
<dbReference type="Proteomes" id="UP000014680">
    <property type="component" value="Unassembled WGS sequence"/>
</dbReference>
<evidence type="ECO:0000256" key="1">
    <source>
        <dbReference type="ARBA" id="ARBA00022837"/>
    </source>
</evidence>
<name>L7FP82_ENTIV</name>
<proteinExistence type="predicted"/>
<dbReference type="Pfam" id="PF13202">
    <property type="entry name" value="EF-hand_5"/>
    <property type="match status" value="1"/>
</dbReference>
<dbReference type="GO" id="GO:0005509">
    <property type="term" value="F:calcium ion binding"/>
    <property type="evidence" value="ECO:0007669"/>
    <property type="project" value="InterPro"/>
</dbReference>
<dbReference type="InterPro" id="IPR002048">
    <property type="entry name" value="EF_hand_dom"/>
</dbReference>
<feature type="domain" description="EF-hand" evidence="3">
    <location>
        <begin position="5"/>
        <end position="40"/>
    </location>
</feature>
<keyword evidence="1" id="KW-0106">Calcium</keyword>
<dbReference type="PROSITE" id="PS00018">
    <property type="entry name" value="EF_HAND_1"/>
    <property type="match status" value="1"/>
</dbReference>
<dbReference type="VEuPathDB" id="AmoebaDB:EIN_529230"/>
<feature type="compositionally biased region" description="Basic and acidic residues" evidence="2">
    <location>
        <begin position="8"/>
        <end position="19"/>
    </location>
</feature>
<evidence type="ECO:0000256" key="2">
    <source>
        <dbReference type="SAM" id="MobiDB-lite"/>
    </source>
</evidence>
<dbReference type="InterPro" id="IPR018247">
    <property type="entry name" value="EF_Hand_1_Ca_BS"/>
</dbReference>
<organism evidence="4 5">
    <name type="scientific">Entamoeba invadens IP1</name>
    <dbReference type="NCBI Taxonomy" id="370355"/>
    <lineage>
        <taxon>Eukaryota</taxon>
        <taxon>Amoebozoa</taxon>
        <taxon>Evosea</taxon>
        <taxon>Archamoebae</taxon>
        <taxon>Mastigamoebida</taxon>
        <taxon>Entamoebidae</taxon>
        <taxon>Entamoeba</taxon>
    </lineage>
</organism>
<sequence length="145" mass="16951">MSEEDDNEHYSKEFDKLDTDQDGYINYEELSNFYPDGDESQYLENTYFPILAVDGKIDKNDFVFLMETIKYADEDDESEKYKFAYILIEGYNGSIPKDDKILIEFIKSDKNVDDDGAKAIAEKMVVEDDTDIIDNSEFIKIMRHT</sequence>
<evidence type="ECO:0000313" key="4">
    <source>
        <dbReference type="EMBL" id="ELP94382.1"/>
    </source>
</evidence>
<gene>
    <name evidence="4" type="ORF">EIN_529230</name>
</gene>
<evidence type="ECO:0000313" key="5">
    <source>
        <dbReference type="Proteomes" id="UP000014680"/>
    </source>
</evidence>
<accession>L7FP82</accession>
<dbReference type="EMBL" id="KB206232">
    <property type="protein sequence ID" value="ELP94382.1"/>
    <property type="molecule type" value="Genomic_DNA"/>
</dbReference>
<dbReference type="AlphaFoldDB" id="L7FP82"/>
<dbReference type="InterPro" id="IPR011992">
    <property type="entry name" value="EF-hand-dom_pair"/>
</dbReference>
<dbReference type="Gene3D" id="1.10.238.10">
    <property type="entry name" value="EF-hand"/>
    <property type="match status" value="1"/>
</dbReference>